<dbReference type="Proteomes" id="UP001146351">
    <property type="component" value="Unassembled WGS sequence"/>
</dbReference>
<evidence type="ECO:0000313" key="1">
    <source>
        <dbReference type="EMBL" id="KAJ5179030.1"/>
    </source>
</evidence>
<sequence>MTPEEAPKEYLEDKKLCVLAHPIVQTLKLSTANLDELDHSIESLNRDKDAHHRFFEAYFQAVRYTGNEVPPARRTVDLLNTLSKNGCPPGLGIYIQEYGLDIAPELPDLTPLNGDGWNDHLEIFTGAQTWAAIYYLHGNIADVRTDLLWDAEFSFVNALETSLDTDVEVRASRVYLESAQRWMQLCGKQIYDLCRGRSTSSRPNWSNASGIIDRREKWLRTEGHVLEKSRWDYWKNRFAMLVDCSI</sequence>
<organism evidence="1 2">
    <name type="scientific">Penicillium capsulatum</name>
    <dbReference type="NCBI Taxonomy" id="69766"/>
    <lineage>
        <taxon>Eukaryota</taxon>
        <taxon>Fungi</taxon>
        <taxon>Dikarya</taxon>
        <taxon>Ascomycota</taxon>
        <taxon>Pezizomycotina</taxon>
        <taxon>Eurotiomycetes</taxon>
        <taxon>Eurotiomycetidae</taxon>
        <taxon>Eurotiales</taxon>
        <taxon>Aspergillaceae</taxon>
        <taxon>Penicillium</taxon>
    </lineage>
</organism>
<protein>
    <submittedName>
        <fullName evidence="1">Uncharacterized protein</fullName>
    </submittedName>
</protein>
<accession>A0A9W9II76</accession>
<gene>
    <name evidence="1" type="ORF">N7492_002240</name>
</gene>
<dbReference type="EMBL" id="JAPQKO010000002">
    <property type="protein sequence ID" value="KAJ5179030.1"/>
    <property type="molecule type" value="Genomic_DNA"/>
</dbReference>
<name>A0A9W9II76_9EURO</name>
<dbReference type="Pfam" id="PF12311">
    <property type="entry name" value="DUF3632"/>
    <property type="match status" value="1"/>
</dbReference>
<comment type="caution">
    <text evidence="1">The sequence shown here is derived from an EMBL/GenBank/DDBJ whole genome shotgun (WGS) entry which is preliminary data.</text>
</comment>
<proteinExistence type="predicted"/>
<reference evidence="1" key="2">
    <citation type="journal article" date="2023" name="IMA Fungus">
        <title>Comparative genomic study of the Penicillium genus elucidates a diverse pangenome and 15 lateral gene transfer events.</title>
        <authorList>
            <person name="Petersen C."/>
            <person name="Sorensen T."/>
            <person name="Nielsen M.R."/>
            <person name="Sondergaard T.E."/>
            <person name="Sorensen J.L."/>
            <person name="Fitzpatrick D.A."/>
            <person name="Frisvad J.C."/>
            <person name="Nielsen K.L."/>
        </authorList>
    </citation>
    <scope>NUCLEOTIDE SEQUENCE</scope>
    <source>
        <strain evidence="1">IBT 21917</strain>
    </source>
</reference>
<dbReference type="InterPro" id="IPR022085">
    <property type="entry name" value="OpdG"/>
</dbReference>
<dbReference type="AlphaFoldDB" id="A0A9W9II76"/>
<evidence type="ECO:0000313" key="2">
    <source>
        <dbReference type="Proteomes" id="UP001146351"/>
    </source>
</evidence>
<keyword evidence="2" id="KW-1185">Reference proteome</keyword>
<reference evidence="1" key="1">
    <citation type="submission" date="2022-11" db="EMBL/GenBank/DDBJ databases">
        <authorList>
            <person name="Petersen C."/>
        </authorList>
    </citation>
    <scope>NUCLEOTIDE SEQUENCE</scope>
    <source>
        <strain evidence="1">IBT 21917</strain>
    </source>
</reference>